<dbReference type="EMBL" id="BK014855">
    <property type="protein sequence ID" value="DAD78998.1"/>
    <property type="molecule type" value="Genomic_DNA"/>
</dbReference>
<reference evidence="1" key="1">
    <citation type="journal article" date="2021" name="Proc. Natl. Acad. Sci. U.S.A.">
        <title>A Catalog of Tens of Thousands of Viruses from Human Metagenomes Reveals Hidden Associations with Chronic Diseases.</title>
        <authorList>
            <person name="Tisza M.J."/>
            <person name="Buck C.B."/>
        </authorList>
    </citation>
    <scope>NUCLEOTIDE SEQUENCE</scope>
    <source>
        <strain evidence="1">Ctv4j104</strain>
    </source>
</reference>
<name>A0A8S5M9S9_9CAUD</name>
<protein>
    <submittedName>
        <fullName evidence="1">Uncharacterized protein</fullName>
    </submittedName>
</protein>
<organism evidence="1">
    <name type="scientific">Siphoviridae sp. ctv4j104</name>
    <dbReference type="NCBI Taxonomy" id="2826510"/>
    <lineage>
        <taxon>Viruses</taxon>
        <taxon>Duplodnaviria</taxon>
        <taxon>Heunggongvirae</taxon>
        <taxon>Uroviricota</taxon>
        <taxon>Caudoviricetes</taxon>
    </lineage>
</organism>
<proteinExistence type="predicted"/>
<sequence length="143" mass="15288">MAKTYFKKYHAEFRTAKEQYEIVKDLTVSGKGAAAAGNSAESKALQVVHVGDLVKISGGALQLVVGTNATSGSVVTPTVTTDMYIVAQSDMTMELGHVPVENRDYRYSDVVADTTSKKHVALFPVIYPDDVILTPSAEGDYGA</sequence>
<accession>A0A8S5M9S9</accession>
<evidence type="ECO:0000313" key="1">
    <source>
        <dbReference type="EMBL" id="DAD78998.1"/>
    </source>
</evidence>